<evidence type="ECO:0000256" key="11">
    <source>
        <dbReference type="ARBA" id="ARBA00022759"/>
    </source>
</evidence>
<feature type="domain" description="RNase H type-2" evidence="17">
    <location>
        <begin position="22"/>
        <end position="210"/>
    </location>
</feature>
<feature type="binding site" evidence="14 15">
    <location>
        <position position="28"/>
    </location>
    <ligand>
        <name>a divalent metal cation</name>
        <dbReference type="ChEBI" id="CHEBI:60240"/>
    </ligand>
</feature>
<comment type="subcellular location">
    <subcellularLocation>
        <location evidence="4 14">Cytoplasm</location>
    </subcellularLocation>
</comment>
<evidence type="ECO:0000256" key="14">
    <source>
        <dbReference type="HAMAP-Rule" id="MF_00052"/>
    </source>
</evidence>
<keyword evidence="13 14" id="KW-0464">Manganese</keyword>
<keyword evidence="10 14" id="KW-0479">Metal-binding</keyword>
<dbReference type="InterPro" id="IPR024567">
    <property type="entry name" value="RNase_HII/HIII_dom"/>
</dbReference>
<organism evidence="18 19">
    <name type="scientific">Eiseniibacteriota bacterium</name>
    <dbReference type="NCBI Taxonomy" id="2212470"/>
    <lineage>
        <taxon>Bacteria</taxon>
        <taxon>Candidatus Eiseniibacteriota</taxon>
    </lineage>
</organism>
<evidence type="ECO:0000313" key="18">
    <source>
        <dbReference type="EMBL" id="MFC1572465.1"/>
    </source>
</evidence>
<dbReference type="GO" id="GO:0004523">
    <property type="term" value="F:RNA-DNA hybrid ribonuclease activity"/>
    <property type="evidence" value="ECO:0007669"/>
    <property type="project" value="UniProtKB-EC"/>
</dbReference>
<dbReference type="PROSITE" id="PS51975">
    <property type="entry name" value="RNASE_H_2"/>
    <property type="match status" value="1"/>
</dbReference>
<comment type="function">
    <text evidence="3 14 16">Endonuclease that specifically degrades the RNA of RNA-DNA hybrids.</text>
</comment>
<evidence type="ECO:0000256" key="16">
    <source>
        <dbReference type="RuleBase" id="RU003515"/>
    </source>
</evidence>
<dbReference type="PANTHER" id="PTHR10954">
    <property type="entry name" value="RIBONUCLEASE H2 SUBUNIT A"/>
    <property type="match status" value="1"/>
</dbReference>
<proteinExistence type="inferred from homology"/>
<comment type="caution">
    <text evidence="18">The sequence shown here is derived from an EMBL/GenBank/DDBJ whole genome shotgun (WGS) entry which is preliminary data.</text>
</comment>
<keyword evidence="11 14" id="KW-0255">Endonuclease</keyword>
<protein>
    <recommendedName>
        <fullName evidence="7 14">Ribonuclease HII</fullName>
        <shortName evidence="14">RNase HII</shortName>
        <ecNumber evidence="6 14">3.1.26.4</ecNumber>
    </recommendedName>
</protein>
<dbReference type="CDD" id="cd07182">
    <property type="entry name" value="RNase_HII_bacteria_HII_like"/>
    <property type="match status" value="1"/>
</dbReference>
<evidence type="ECO:0000256" key="8">
    <source>
        <dbReference type="ARBA" id="ARBA00022490"/>
    </source>
</evidence>
<evidence type="ECO:0000256" key="13">
    <source>
        <dbReference type="ARBA" id="ARBA00023211"/>
    </source>
</evidence>
<evidence type="ECO:0000256" key="4">
    <source>
        <dbReference type="ARBA" id="ARBA00004496"/>
    </source>
</evidence>
<dbReference type="NCBIfam" id="NF000595">
    <property type="entry name" value="PRK00015.1-3"/>
    <property type="match status" value="1"/>
</dbReference>
<reference evidence="18 19" key="1">
    <citation type="submission" date="2024-09" db="EMBL/GenBank/DDBJ databases">
        <authorList>
            <person name="D'Angelo T."/>
        </authorList>
    </citation>
    <scope>NUCLEOTIDE SEQUENCE [LARGE SCALE GENOMIC DNA]</scope>
    <source>
        <strain evidence="18">SAG AM-320-E07</strain>
    </source>
</reference>
<evidence type="ECO:0000256" key="1">
    <source>
        <dbReference type="ARBA" id="ARBA00000077"/>
    </source>
</evidence>
<comment type="catalytic activity">
    <reaction evidence="1 14 15 16">
        <text>Endonucleolytic cleavage to 5'-phosphomonoester.</text>
        <dbReference type="EC" id="3.1.26.4"/>
    </reaction>
</comment>
<gene>
    <name evidence="14" type="primary">rnhB</name>
    <name evidence="18" type="ORF">ACFL6M_02590</name>
</gene>
<dbReference type="PANTHER" id="PTHR10954:SF18">
    <property type="entry name" value="RIBONUCLEASE HII"/>
    <property type="match status" value="1"/>
</dbReference>
<evidence type="ECO:0000256" key="6">
    <source>
        <dbReference type="ARBA" id="ARBA00012180"/>
    </source>
</evidence>
<evidence type="ECO:0000256" key="10">
    <source>
        <dbReference type="ARBA" id="ARBA00022723"/>
    </source>
</evidence>
<sequence length="225" mass="24769">MRTKRSGPTRRFEGVWRRKGLSVVAGVDEAGRGCLAGPVVAGALILPARIPRGIDDSKKLSPQKREALFEALRDSGTHLAWGVAAPHEIDTLNIRQASFLAMRRAVDQLPCRPEALLVDGFEIPDYPTPQRALVRGDARSLSIAAASIVAKVVRDRMMVAYGERDPRYGFGKHKGYPTAQHVLALERFGPCELHRWSFEPVRWAAAKHVAIKPARAVQLPIIESA</sequence>
<dbReference type="Pfam" id="PF01351">
    <property type="entry name" value="RNase_HII"/>
    <property type="match status" value="1"/>
</dbReference>
<evidence type="ECO:0000313" key="19">
    <source>
        <dbReference type="Proteomes" id="UP001593833"/>
    </source>
</evidence>
<evidence type="ECO:0000256" key="15">
    <source>
        <dbReference type="PROSITE-ProRule" id="PRU01319"/>
    </source>
</evidence>
<evidence type="ECO:0000256" key="7">
    <source>
        <dbReference type="ARBA" id="ARBA00019179"/>
    </source>
</evidence>
<dbReference type="HAMAP" id="MF_00052_B">
    <property type="entry name" value="RNase_HII_B"/>
    <property type="match status" value="1"/>
</dbReference>
<evidence type="ECO:0000256" key="3">
    <source>
        <dbReference type="ARBA" id="ARBA00004065"/>
    </source>
</evidence>
<dbReference type="EMBL" id="JBHPKH010000017">
    <property type="protein sequence ID" value="MFC1572465.1"/>
    <property type="molecule type" value="Genomic_DNA"/>
</dbReference>
<feature type="binding site" evidence="14 15">
    <location>
        <position position="119"/>
    </location>
    <ligand>
        <name>a divalent metal cation</name>
        <dbReference type="ChEBI" id="CHEBI:60240"/>
    </ligand>
</feature>
<evidence type="ECO:0000256" key="2">
    <source>
        <dbReference type="ARBA" id="ARBA00001946"/>
    </source>
</evidence>
<dbReference type="InterPro" id="IPR022898">
    <property type="entry name" value="RNase_HII"/>
</dbReference>
<dbReference type="EC" id="3.1.26.4" evidence="6 14"/>
<keyword evidence="19" id="KW-1185">Reference proteome</keyword>
<evidence type="ECO:0000259" key="17">
    <source>
        <dbReference type="PROSITE" id="PS51975"/>
    </source>
</evidence>
<accession>A0ABV6YJF6</accession>
<dbReference type="InterPro" id="IPR036397">
    <property type="entry name" value="RNaseH_sf"/>
</dbReference>
<name>A0ABV6YJF6_UNCEI</name>
<evidence type="ECO:0000256" key="12">
    <source>
        <dbReference type="ARBA" id="ARBA00022801"/>
    </source>
</evidence>
<feature type="binding site" evidence="14 15">
    <location>
        <position position="29"/>
    </location>
    <ligand>
        <name>a divalent metal cation</name>
        <dbReference type="ChEBI" id="CHEBI:60240"/>
    </ligand>
</feature>
<evidence type="ECO:0000256" key="9">
    <source>
        <dbReference type="ARBA" id="ARBA00022722"/>
    </source>
</evidence>
<keyword evidence="8 14" id="KW-0963">Cytoplasm</keyword>
<dbReference type="InterPro" id="IPR012337">
    <property type="entry name" value="RNaseH-like_sf"/>
</dbReference>
<comment type="cofactor">
    <cofactor evidence="14 15">
        <name>Mn(2+)</name>
        <dbReference type="ChEBI" id="CHEBI:29035"/>
    </cofactor>
    <cofactor evidence="14 15">
        <name>Mg(2+)</name>
        <dbReference type="ChEBI" id="CHEBI:18420"/>
    </cofactor>
    <text evidence="14 15">Manganese or magnesium. Binds 1 divalent metal ion per monomer in the absence of substrate. May bind a second metal ion after substrate binding.</text>
</comment>
<dbReference type="Gene3D" id="3.30.420.10">
    <property type="entry name" value="Ribonuclease H-like superfamily/Ribonuclease H"/>
    <property type="match status" value="1"/>
</dbReference>
<comment type="similarity">
    <text evidence="5 14 16">Belongs to the RNase HII family.</text>
</comment>
<comment type="cofactor">
    <cofactor evidence="2">
        <name>Mg(2+)</name>
        <dbReference type="ChEBI" id="CHEBI:18420"/>
    </cofactor>
</comment>
<evidence type="ECO:0000256" key="5">
    <source>
        <dbReference type="ARBA" id="ARBA00007383"/>
    </source>
</evidence>
<dbReference type="Proteomes" id="UP001593833">
    <property type="component" value="Unassembled WGS sequence"/>
</dbReference>
<dbReference type="InterPro" id="IPR001352">
    <property type="entry name" value="RNase_HII/HIII"/>
</dbReference>
<keyword evidence="12 14" id="KW-0378">Hydrolase</keyword>
<dbReference type="SUPFAM" id="SSF53098">
    <property type="entry name" value="Ribonuclease H-like"/>
    <property type="match status" value="1"/>
</dbReference>
<keyword evidence="9 14" id="KW-0540">Nuclease</keyword>